<keyword evidence="4" id="KW-1185">Reference proteome</keyword>
<organism evidence="3 4">
    <name type="scientific">Roseovarius gahaiensis</name>
    <dbReference type="NCBI Taxonomy" id="2716691"/>
    <lineage>
        <taxon>Bacteria</taxon>
        <taxon>Pseudomonadati</taxon>
        <taxon>Pseudomonadota</taxon>
        <taxon>Alphaproteobacteria</taxon>
        <taxon>Rhodobacterales</taxon>
        <taxon>Roseobacteraceae</taxon>
        <taxon>Roseovarius</taxon>
    </lineage>
</organism>
<protein>
    <submittedName>
        <fullName evidence="3">Sulfotransferase</fullName>
    </submittedName>
</protein>
<keyword evidence="2" id="KW-0028">Amino-acid biosynthesis</keyword>
<dbReference type="Pfam" id="PF19798">
    <property type="entry name" value="Sulfotransfer_5"/>
    <property type="match status" value="1"/>
</dbReference>
<dbReference type="EMBL" id="JAAORB010000002">
    <property type="protein sequence ID" value="NHQ73172.1"/>
    <property type="molecule type" value="Genomic_DNA"/>
</dbReference>
<keyword evidence="2" id="KW-0100">Branched-chain amino acid biosynthesis</keyword>
<comment type="similarity">
    <text evidence="1">Belongs to the class-IV pyridoxal-phosphate-dependent aminotransferase family.</text>
</comment>
<evidence type="ECO:0000313" key="3">
    <source>
        <dbReference type="EMBL" id="NHQ73172.1"/>
    </source>
</evidence>
<evidence type="ECO:0000313" key="4">
    <source>
        <dbReference type="Proteomes" id="UP000639775"/>
    </source>
</evidence>
<proteinExistence type="inferred from homology"/>
<dbReference type="SUPFAM" id="SSF52540">
    <property type="entry name" value="P-loop containing nucleoside triphosphate hydrolases"/>
    <property type="match status" value="1"/>
</dbReference>
<accession>A0A967EIP0</accession>
<name>A0A967EIP0_9RHOB</name>
<sequence length="237" mass="25949">MRLAMWSGPRNLSTAMMYSFGARSDFAVVDEPFYAAYLAQTGLAHPMREAILASQSTDPVQVIDQLLGPIPEGKPHFYQKHMSQHMIAGIPRDWVSQLTNVFLIRHPTRVATSFSAKYDNPTLADIGFVQQVELYDQLQAGGANPVVIDSHDIRKDPEIMLRRLCDAIGLAWDPAMLSWPAGGHPSDGVWATHWYAAVHGSTGFAGPEGDLPDLDGPRAALAKAAMPAYQRLRAVAI</sequence>
<dbReference type="GO" id="GO:0009082">
    <property type="term" value="P:branched-chain amino acid biosynthetic process"/>
    <property type="evidence" value="ECO:0007669"/>
    <property type="project" value="UniProtKB-KW"/>
</dbReference>
<evidence type="ECO:0000256" key="2">
    <source>
        <dbReference type="ARBA" id="ARBA00023304"/>
    </source>
</evidence>
<gene>
    <name evidence="3" type="ORF">HAT86_01675</name>
</gene>
<evidence type="ECO:0000256" key="1">
    <source>
        <dbReference type="ARBA" id="ARBA00009320"/>
    </source>
</evidence>
<dbReference type="InterPro" id="IPR027417">
    <property type="entry name" value="P-loop_NTPase"/>
</dbReference>
<dbReference type="InterPro" id="IPR050571">
    <property type="entry name" value="Class-IV_PLP-Dep_Aminotrnsfr"/>
</dbReference>
<reference evidence="3" key="1">
    <citation type="submission" date="2020-03" db="EMBL/GenBank/DDBJ databases">
        <title>Roseovarius gahaiensis sp. nov., isolated from Gahai Saline Lake, China.</title>
        <authorList>
            <person name="Sun X."/>
        </authorList>
    </citation>
    <scope>NUCLEOTIDE SEQUENCE</scope>
    <source>
        <strain evidence="3">GH877</strain>
    </source>
</reference>
<dbReference type="AlphaFoldDB" id="A0A967EIP0"/>
<comment type="caution">
    <text evidence="3">The sequence shown here is derived from an EMBL/GenBank/DDBJ whole genome shotgun (WGS) entry which is preliminary data.</text>
</comment>
<dbReference type="Proteomes" id="UP000639775">
    <property type="component" value="Unassembled WGS sequence"/>
</dbReference>
<dbReference type="Gene3D" id="3.40.50.300">
    <property type="entry name" value="P-loop containing nucleotide triphosphate hydrolases"/>
    <property type="match status" value="1"/>
</dbReference>
<dbReference type="RefSeq" id="WP_167192854.1">
    <property type="nucleotide sequence ID" value="NZ_JAAORB010000002.1"/>
</dbReference>
<dbReference type="PANTHER" id="PTHR42743:SF11">
    <property type="entry name" value="AMINODEOXYCHORISMATE LYASE"/>
    <property type="match status" value="1"/>
</dbReference>
<dbReference type="PANTHER" id="PTHR42743">
    <property type="entry name" value="AMINO-ACID AMINOTRANSFERASE"/>
    <property type="match status" value="1"/>
</dbReference>